<organism evidence="1">
    <name type="scientific">bioreactor metagenome</name>
    <dbReference type="NCBI Taxonomy" id="1076179"/>
    <lineage>
        <taxon>unclassified sequences</taxon>
        <taxon>metagenomes</taxon>
        <taxon>ecological metagenomes</taxon>
    </lineage>
</organism>
<name>A0A645D8N4_9ZZZZ</name>
<evidence type="ECO:0000313" key="1">
    <source>
        <dbReference type="EMBL" id="MPM85766.1"/>
    </source>
</evidence>
<dbReference type="AlphaFoldDB" id="A0A645D8N4"/>
<reference evidence="1" key="1">
    <citation type="submission" date="2019-08" db="EMBL/GenBank/DDBJ databases">
        <authorList>
            <person name="Kucharzyk K."/>
            <person name="Murdoch R.W."/>
            <person name="Higgins S."/>
            <person name="Loffler F."/>
        </authorList>
    </citation>
    <scope>NUCLEOTIDE SEQUENCE</scope>
</reference>
<protein>
    <submittedName>
        <fullName evidence="1">Uncharacterized protein</fullName>
    </submittedName>
</protein>
<dbReference type="EMBL" id="VSSQ01033976">
    <property type="protein sequence ID" value="MPM85766.1"/>
    <property type="molecule type" value="Genomic_DNA"/>
</dbReference>
<accession>A0A645D8N4</accession>
<proteinExistence type="predicted"/>
<sequence length="156" mass="17073">MRLGTQAVNHACQLNGDVTCADDRNTLRQRGQLKEAIGVDPVFHTRNVRMARTTAGSNQNMISSNSFTVHFNGFGIHKAGKTFNHIDIIFAQHIVVRGMNTIDISGTRGDQFIPVELIDGGVETVIRAVHVDRFANLGGMPHHFLWYAAHVNAGAA</sequence>
<comment type="caution">
    <text evidence="1">The sequence shown here is derived from an EMBL/GenBank/DDBJ whole genome shotgun (WGS) entry which is preliminary data.</text>
</comment>
<gene>
    <name evidence="1" type="ORF">SDC9_132847</name>
</gene>